<dbReference type="GO" id="GO:0008270">
    <property type="term" value="F:zinc ion binding"/>
    <property type="evidence" value="ECO:0007669"/>
    <property type="project" value="UniProtKB-KW"/>
</dbReference>
<keyword evidence="3" id="KW-0862">Zinc</keyword>
<dbReference type="PANTHER" id="PTHR21319:SF0">
    <property type="entry name" value="AND RING FINGER DOMAIN PROTEIN, PUTATIVE (AFU_ORTHOLOGUE AFUA_1G08900)-RELATED"/>
    <property type="match status" value="1"/>
</dbReference>
<dbReference type="SUPFAM" id="SSF57850">
    <property type="entry name" value="RING/U-box"/>
    <property type="match status" value="1"/>
</dbReference>
<gene>
    <name evidence="9" type="ORF">QBC38DRAFT_474981</name>
</gene>
<dbReference type="InterPro" id="IPR001841">
    <property type="entry name" value="Znf_RING"/>
</dbReference>
<evidence type="ECO:0000313" key="10">
    <source>
        <dbReference type="Proteomes" id="UP001301958"/>
    </source>
</evidence>
<reference evidence="9" key="2">
    <citation type="submission" date="2023-05" db="EMBL/GenBank/DDBJ databases">
        <authorList>
            <consortium name="Lawrence Berkeley National Laboratory"/>
            <person name="Steindorff A."/>
            <person name="Hensen N."/>
            <person name="Bonometti L."/>
            <person name="Westerberg I."/>
            <person name="Brannstrom I.O."/>
            <person name="Guillou S."/>
            <person name="Cros-Aarteil S."/>
            <person name="Calhoun S."/>
            <person name="Haridas S."/>
            <person name="Kuo A."/>
            <person name="Mondo S."/>
            <person name="Pangilinan J."/>
            <person name="Riley R."/>
            <person name="Labutti K."/>
            <person name="Andreopoulos B."/>
            <person name="Lipzen A."/>
            <person name="Chen C."/>
            <person name="Yanf M."/>
            <person name="Daum C."/>
            <person name="Ng V."/>
            <person name="Clum A."/>
            <person name="Ohm R."/>
            <person name="Martin F."/>
            <person name="Silar P."/>
            <person name="Natvig D."/>
            <person name="Lalanne C."/>
            <person name="Gautier V."/>
            <person name="Ament-Velasquez S.L."/>
            <person name="Kruys A."/>
            <person name="Hutchinson M.I."/>
            <person name="Powell A.J."/>
            <person name="Barry K."/>
            <person name="Miller A.N."/>
            <person name="Grigoriev I.V."/>
            <person name="Debuchy R."/>
            <person name="Gladieux P."/>
            <person name="Thoren M.H."/>
            <person name="Johannesson H."/>
        </authorList>
    </citation>
    <scope>NUCLEOTIDE SEQUENCE</scope>
    <source>
        <strain evidence="9">CBS 990.96</strain>
    </source>
</reference>
<dbReference type="GO" id="GO:0006511">
    <property type="term" value="P:ubiquitin-dependent protein catabolic process"/>
    <property type="evidence" value="ECO:0007669"/>
    <property type="project" value="TreeGrafter"/>
</dbReference>
<keyword evidence="1" id="KW-0479">Metal-binding</keyword>
<feature type="compositionally biased region" description="Polar residues" evidence="5">
    <location>
        <begin position="154"/>
        <end position="175"/>
    </location>
</feature>
<dbReference type="Proteomes" id="UP001301958">
    <property type="component" value="Unassembled WGS sequence"/>
</dbReference>
<dbReference type="SUPFAM" id="SSF161245">
    <property type="entry name" value="Zinc hairpin stack"/>
    <property type="match status" value="1"/>
</dbReference>
<dbReference type="GO" id="GO:0016567">
    <property type="term" value="P:protein ubiquitination"/>
    <property type="evidence" value="ECO:0007669"/>
    <property type="project" value="TreeGrafter"/>
</dbReference>
<evidence type="ECO:0000256" key="4">
    <source>
        <dbReference type="PROSITE-ProRule" id="PRU00601"/>
    </source>
</evidence>
<dbReference type="InterPro" id="IPR017921">
    <property type="entry name" value="Znf_CTCHY"/>
</dbReference>
<dbReference type="CDD" id="cd16464">
    <property type="entry name" value="RING-H2_Pirh2-like"/>
    <property type="match status" value="1"/>
</dbReference>
<dbReference type="Pfam" id="PF14599">
    <property type="entry name" value="zinc_ribbon_6"/>
    <property type="match status" value="1"/>
</dbReference>
<protein>
    <submittedName>
        <fullName evidence="9">RING finger protein C2F3.16</fullName>
    </submittedName>
</protein>
<comment type="caution">
    <text evidence="9">The sequence shown here is derived from an EMBL/GenBank/DDBJ whole genome shotgun (WGS) entry which is preliminary data.</text>
</comment>
<feature type="region of interest" description="Disordered" evidence="5">
    <location>
        <begin position="556"/>
        <end position="592"/>
    </location>
</feature>
<dbReference type="InterPro" id="IPR037274">
    <property type="entry name" value="Znf_CHY_sf"/>
</dbReference>
<dbReference type="InterPro" id="IPR039512">
    <property type="entry name" value="RCHY1_zinc-ribbon"/>
</dbReference>
<dbReference type="PANTHER" id="PTHR21319">
    <property type="entry name" value="RING FINGER AND CHY ZINC FINGER DOMAIN-CONTAINING PROTEIN 1"/>
    <property type="match status" value="1"/>
</dbReference>
<feature type="region of interest" description="Disordered" evidence="5">
    <location>
        <begin position="154"/>
        <end position="182"/>
    </location>
</feature>
<dbReference type="Pfam" id="PF13639">
    <property type="entry name" value="zf-RING_2"/>
    <property type="match status" value="1"/>
</dbReference>
<dbReference type="EMBL" id="MU865318">
    <property type="protein sequence ID" value="KAK4228489.1"/>
    <property type="molecule type" value="Genomic_DNA"/>
</dbReference>
<keyword evidence="10" id="KW-1185">Reference proteome</keyword>
<evidence type="ECO:0000259" key="6">
    <source>
        <dbReference type="PROSITE" id="PS50089"/>
    </source>
</evidence>
<dbReference type="PROSITE" id="PS51266">
    <property type="entry name" value="ZF_CHY"/>
    <property type="match status" value="1"/>
</dbReference>
<feature type="compositionally biased region" description="Low complexity" evidence="5">
    <location>
        <begin position="26"/>
        <end position="36"/>
    </location>
</feature>
<evidence type="ECO:0000256" key="2">
    <source>
        <dbReference type="ARBA" id="ARBA00022771"/>
    </source>
</evidence>
<name>A0AAN7BRY4_9PEZI</name>
<evidence type="ECO:0000256" key="3">
    <source>
        <dbReference type="ARBA" id="ARBA00022833"/>
    </source>
</evidence>
<keyword evidence="2 4" id="KW-0863">Zinc-finger</keyword>
<evidence type="ECO:0000256" key="1">
    <source>
        <dbReference type="ARBA" id="ARBA00022723"/>
    </source>
</evidence>
<dbReference type="GO" id="GO:0005634">
    <property type="term" value="C:nucleus"/>
    <property type="evidence" value="ECO:0007669"/>
    <property type="project" value="TreeGrafter"/>
</dbReference>
<dbReference type="Gene3D" id="2.20.28.10">
    <property type="match status" value="1"/>
</dbReference>
<feature type="domain" description="RING-type" evidence="6">
    <location>
        <begin position="368"/>
        <end position="410"/>
    </location>
</feature>
<feature type="region of interest" description="Disordered" evidence="5">
    <location>
        <begin position="22"/>
        <end position="49"/>
    </location>
</feature>
<dbReference type="InterPro" id="IPR037275">
    <property type="entry name" value="Znf_CTCHY_sf"/>
</dbReference>
<evidence type="ECO:0000313" key="9">
    <source>
        <dbReference type="EMBL" id="KAK4228489.1"/>
    </source>
</evidence>
<organism evidence="9 10">
    <name type="scientific">Podospora fimiseda</name>
    <dbReference type="NCBI Taxonomy" id="252190"/>
    <lineage>
        <taxon>Eukaryota</taxon>
        <taxon>Fungi</taxon>
        <taxon>Dikarya</taxon>
        <taxon>Ascomycota</taxon>
        <taxon>Pezizomycotina</taxon>
        <taxon>Sordariomycetes</taxon>
        <taxon>Sordariomycetidae</taxon>
        <taxon>Sordariales</taxon>
        <taxon>Podosporaceae</taxon>
        <taxon>Podospora</taxon>
    </lineage>
</organism>
<feature type="region of interest" description="Disordered" evidence="5">
    <location>
        <begin position="69"/>
        <end position="115"/>
    </location>
</feature>
<dbReference type="SUPFAM" id="SSF161219">
    <property type="entry name" value="CHY zinc finger-like"/>
    <property type="match status" value="1"/>
</dbReference>
<sequence>MSSLVSDFIITPVLRQARRFSSGFATDDSPTTTTSPQHHRSRSFSIPTATSENVIFEDEVVGEASAPIAPEPERAQPSSPPPTPPAFQLPPAAVTPANEPVSVAKGTPLPENDGMGDLRRRIRVVQQMDITQQLKAQLVHQLLMEKYTHTRQVSGVTQTPFGPESPSSRSLQDNQAPPEPIGPLQVLKLWNPLSSESTPLCLPLTEADRKPTYAPPRKHSNVFGEVQVEEAETEQERHLGCEHYRRNVKLQCAACEKWYTCRICHDNAEDHNLPRQQTKHMLCMLCGCAQRASDTCIKCGETAANYYCGICKLWNNDSNKSIYHCADCGLCRVGQGLGKDFFHCKKCMACVSITNKHKCIERSIDCDCPICGDYMFTSLQTVVFMQCGHSIHRHCFEEHMKSSYRCPICSKSCVNMETQFRNFDLAILAQPMPPEYCDARAIISCNDCSAKSQTKYHWLGLKCSLCNSYNTVQRQLINMPGGSNDEAERNTDNTMDHPMLDQAAIALILREQAEAIEAQRIVDREESDFVAFERMAMRAAAQGGDFLLSRLLPRRLRSPEPDPVPERTGSSSPPAVRMPRLMGDSDSDQEAEDATVLDWFWGRNTDNGNNADRAAGARSPTNWLSGLGIGVGEGNEQEDDDDESSEDEQDDEEEEEEEDANEIVLLGHR</sequence>
<evidence type="ECO:0000256" key="5">
    <source>
        <dbReference type="SAM" id="MobiDB-lite"/>
    </source>
</evidence>
<dbReference type="SMART" id="SM00184">
    <property type="entry name" value="RING"/>
    <property type="match status" value="2"/>
</dbReference>
<dbReference type="GO" id="GO:0061630">
    <property type="term" value="F:ubiquitin protein ligase activity"/>
    <property type="evidence" value="ECO:0007669"/>
    <property type="project" value="TreeGrafter"/>
</dbReference>
<feature type="compositionally biased region" description="Acidic residues" evidence="5">
    <location>
        <begin position="635"/>
        <end position="661"/>
    </location>
</feature>
<reference evidence="9" key="1">
    <citation type="journal article" date="2023" name="Mol. Phylogenet. Evol.">
        <title>Genome-scale phylogeny and comparative genomics of the fungal order Sordariales.</title>
        <authorList>
            <person name="Hensen N."/>
            <person name="Bonometti L."/>
            <person name="Westerberg I."/>
            <person name="Brannstrom I.O."/>
            <person name="Guillou S."/>
            <person name="Cros-Aarteil S."/>
            <person name="Calhoun S."/>
            <person name="Haridas S."/>
            <person name="Kuo A."/>
            <person name="Mondo S."/>
            <person name="Pangilinan J."/>
            <person name="Riley R."/>
            <person name="LaButti K."/>
            <person name="Andreopoulos B."/>
            <person name="Lipzen A."/>
            <person name="Chen C."/>
            <person name="Yan M."/>
            <person name="Daum C."/>
            <person name="Ng V."/>
            <person name="Clum A."/>
            <person name="Steindorff A."/>
            <person name="Ohm R.A."/>
            <person name="Martin F."/>
            <person name="Silar P."/>
            <person name="Natvig D.O."/>
            <person name="Lalanne C."/>
            <person name="Gautier V."/>
            <person name="Ament-Velasquez S.L."/>
            <person name="Kruys A."/>
            <person name="Hutchinson M.I."/>
            <person name="Powell A.J."/>
            <person name="Barry K."/>
            <person name="Miller A.N."/>
            <person name="Grigoriev I.V."/>
            <person name="Debuchy R."/>
            <person name="Gladieux P."/>
            <person name="Hiltunen Thoren M."/>
            <person name="Johannesson H."/>
        </authorList>
    </citation>
    <scope>NUCLEOTIDE SEQUENCE</scope>
    <source>
        <strain evidence="9">CBS 990.96</strain>
    </source>
</reference>
<dbReference type="InterPro" id="IPR013083">
    <property type="entry name" value="Znf_RING/FYVE/PHD"/>
</dbReference>
<dbReference type="InterPro" id="IPR008913">
    <property type="entry name" value="Znf_CHY"/>
</dbReference>
<dbReference type="PROSITE" id="PS50089">
    <property type="entry name" value="ZF_RING_2"/>
    <property type="match status" value="1"/>
</dbReference>
<accession>A0AAN7BRY4</accession>
<dbReference type="AlphaFoldDB" id="A0AAN7BRY4"/>
<feature type="region of interest" description="Disordered" evidence="5">
    <location>
        <begin position="611"/>
        <end position="669"/>
    </location>
</feature>
<dbReference type="PROSITE" id="PS51270">
    <property type="entry name" value="ZF_CTCHY"/>
    <property type="match status" value="1"/>
</dbReference>
<evidence type="ECO:0000259" key="7">
    <source>
        <dbReference type="PROSITE" id="PS51266"/>
    </source>
</evidence>
<feature type="domain" description="CHY-type" evidence="7">
    <location>
        <begin position="234"/>
        <end position="301"/>
    </location>
</feature>
<dbReference type="Gene3D" id="3.30.40.10">
    <property type="entry name" value="Zinc/RING finger domain, C3HC4 (zinc finger)"/>
    <property type="match status" value="1"/>
</dbReference>
<evidence type="ECO:0000259" key="8">
    <source>
        <dbReference type="PROSITE" id="PS51270"/>
    </source>
</evidence>
<feature type="domain" description="CTCHY-type" evidence="8">
    <location>
        <begin position="303"/>
        <end position="367"/>
    </location>
</feature>
<feature type="compositionally biased region" description="Pro residues" evidence="5">
    <location>
        <begin position="78"/>
        <end position="88"/>
    </location>
</feature>
<dbReference type="Pfam" id="PF05495">
    <property type="entry name" value="zf-CHY"/>
    <property type="match status" value="1"/>
</dbReference>
<proteinExistence type="predicted"/>